<dbReference type="NCBIfam" id="TIGR03725">
    <property type="entry name" value="T6A_YeaZ"/>
    <property type="match status" value="1"/>
</dbReference>
<reference evidence="2" key="2">
    <citation type="submission" date="2023-01" db="EMBL/GenBank/DDBJ databases">
        <title>Draft genome sequence of Portibacter lacus strain NBRC 108769.</title>
        <authorList>
            <person name="Sun Q."/>
            <person name="Mori K."/>
        </authorList>
    </citation>
    <scope>NUCLEOTIDE SEQUENCE</scope>
    <source>
        <strain evidence="2">NBRC 108769</strain>
    </source>
</reference>
<dbReference type="RefSeq" id="WP_235294227.1">
    <property type="nucleotide sequence ID" value="NZ_BSOH01000021.1"/>
</dbReference>
<dbReference type="Proteomes" id="UP001156666">
    <property type="component" value="Unassembled WGS sequence"/>
</dbReference>
<name>A0AA37SSF8_9BACT</name>
<dbReference type="InterPro" id="IPR022496">
    <property type="entry name" value="T6A_TsaB"/>
</dbReference>
<evidence type="ECO:0000313" key="2">
    <source>
        <dbReference type="EMBL" id="GLR18649.1"/>
    </source>
</evidence>
<protein>
    <submittedName>
        <fullName evidence="2">tRNA (Adenosine(37)-N6)-threonylcarbamoyltransferase complex dimerization subunit type 1 TsaB</fullName>
    </submittedName>
</protein>
<dbReference type="SUPFAM" id="SSF53067">
    <property type="entry name" value="Actin-like ATPase domain"/>
    <property type="match status" value="2"/>
</dbReference>
<dbReference type="CDD" id="cd24032">
    <property type="entry name" value="ASKHA_NBD_TsaB"/>
    <property type="match status" value="1"/>
</dbReference>
<evidence type="ECO:0000259" key="1">
    <source>
        <dbReference type="Pfam" id="PF00814"/>
    </source>
</evidence>
<dbReference type="Gene3D" id="3.30.420.40">
    <property type="match status" value="2"/>
</dbReference>
<keyword evidence="3" id="KW-1185">Reference proteome</keyword>
<reference evidence="2" key="1">
    <citation type="journal article" date="2014" name="Int. J. Syst. Evol. Microbiol.">
        <title>Complete genome sequence of Corynebacterium casei LMG S-19264T (=DSM 44701T), isolated from a smear-ripened cheese.</title>
        <authorList>
            <consortium name="US DOE Joint Genome Institute (JGI-PGF)"/>
            <person name="Walter F."/>
            <person name="Albersmeier A."/>
            <person name="Kalinowski J."/>
            <person name="Ruckert C."/>
        </authorList>
    </citation>
    <scope>NUCLEOTIDE SEQUENCE</scope>
    <source>
        <strain evidence="2">NBRC 108769</strain>
    </source>
</reference>
<dbReference type="Pfam" id="PF00814">
    <property type="entry name" value="TsaD"/>
    <property type="match status" value="1"/>
</dbReference>
<dbReference type="EMBL" id="BSOH01000021">
    <property type="protein sequence ID" value="GLR18649.1"/>
    <property type="molecule type" value="Genomic_DNA"/>
</dbReference>
<proteinExistence type="predicted"/>
<gene>
    <name evidence="2" type="ORF">GCM10007940_32650</name>
</gene>
<sequence>MAKILSLESSSEVCSVCVSDENEILSLIETTEPFSHTRKMTLFIQQCLSEANISMQELDAVAVSDGPGSYTGLRVSAATAKGICFGLQIPLITVNTLEAIATHASSLAEGDLYIPMIDARRMEVYTSTYNNKLEEVKETHNLILEEDSFNIYNGKKIVLCGTGVEKCKDVFKTKGYDFLPFRLSASYLLPLIQAKFRSKNFVDMISYSPNYFKAPKVTQSKKPLF</sequence>
<dbReference type="PANTHER" id="PTHR11735:SF11">
    <property type="entry name" value="TRNA THREONYLCARBAMOYLADENOSINE BIOSYNTHESIS PROTEIN TSAB"/>
    <property type="match status" value="1"/>
</dbReference>
<comment type="caution">
    <text evidence="2">The sequence shown here is derived from an EMBL/GenBank/DDBJ whole genome shotgun (WGS) entry which is preliminary data.</text>
</comment>
<accession>A0AA37SSF8</accession>
<dbReference type="InterPro" id="IPR043129">
    <property type="entry name" value="ATPase_NBD"/>
</dbReference>
<dbReference type="GO" id="GO:0002949">
    <property type="term" value="P:tRNA threonylcarbamoyladenosine modification"/>
    <property type="evidence" value="ECO:0007669"/>
    <property type="project" value="InterPro"/>
</dbReference>
<dbReference type="InterPro" id="IPR000905">
    <property type="entry name" value="Gcp-like_dom"/>
</dbReference>
<dbReference type="GO" id="GO:0005829">
    <property type="term" value="C:cytosol"/>
    <property type="evidence" value="ECO:0007669"/>
    <property type="project" value="TreeGrafter"/>
</dbReference>
<dbReference type="PANTHER" id="PTHR11735">
    <property type="entry name" value="TRNA N6-ADENOSINE THREONYLCARBAMOYLTRANSFERASE"/>
    <property type="match status" value="1"/>
</dbReference>
<organism evidence="2 3">
    <name type="scientific">Portibacter lacus</name>
    <dbReference type="NCBI Taxonomy" id="1099794"/>
    <lineage>
        <taxon>Bacteria</taxon>
        <taxon>Pseudomonadati</taxon>
        <taxon>Bacteroidota</taxon>
        <taxon>Saprospiria</taxon>
        <taxon>Saprospirales</taxon>
        <taxon>Haliscomenobacteraceae</taxon>
        <taxon>Portibacter</taxon>
    </lineage>
</organism>
<feature type="domain" description="Gcp-like" evidence="1">
    <location>
        <begin position="35"/>
        <end position="146"/>
    </location>
</feature>
<dbReference type="AlphaFoldDB" id="A0AA37SSF8"/>
<evidence type="ECO:0000313" key="3">
    <source>
        <dbReference type="Proteomes" id="UP001156666"/>
    </source>
</evidence>